<dbReference type="EMBL" id="QSHZ01000020">
    <property type="protein sequence ID" value="RHC54691.1"/>
    <property type="molecule type" value="Genomic_DNA"/>
</dbReference>
<proteinExistence type="predicted"/>
<gene>
    <name evidence="1" type="ORF">DW839_18520</name>
</gene>
<sequence>MRKLRLIKVVVPEIVAYFGQGSKPMEPEYECSCGMGVAEEYKCCPYCGAELAWEQVRRPSKEFRKLLDKL</sequence>
<protein>
    <submittedName>
        <fullName evidence="1">Uncharacterized protein</fullName>
    </submittedName>
</protein>
<evidence type="ECO:0000313" key="2">
    <source>
        <dbReference type="Proteomes" id="UP000283975"/>
    </source>
</evidence>
<dbReference type="AlphaFoldDB" id="A0A414AT66"/>
<comment type="caution">
    <text evidence="1">The sequence shown here is derived from an EMBL/GenBank/DDBJ whole genome shotgun (WGS) entry which is preliminary data.</text>
</comment>
<dbReference type="Proteomes" id="UP000283975">
    <property type="component" value="Unassembled WGS sequence"/>
</dbReference>
<reference evidence="1 2" key="1">
    <citation type="submission" date="2018-08" db="EMBL/GenBank/DDBJ databases">
        <title>A genome reference for cultivated species of the human gut microbiota.</title>
        <authorList>
            <person name="Zou Y."/>
            <person name="Xue W."/>
            <person name="Luo G."/>
        </authorList>
    </citation>
    <scope>NUCLEOTIDE SEQUENCE [LARGE SCALE GENOMIC DNA]</scope>
    <source>
        <strain evidence="1 2">AM35-14</strain>
    </source>
</reference>
<organism evidence="1 2">
    <name type="scientific">Enterocloster bolteae</name>
    <dbReference type="NCBI Taxonomy" id="208479"/>
    <lineage>
        <taxon>Bacteria</taxon>
        <taxon>Bacillati</taxon>
        <taxon>Bacillota</taxon>
        <taxon>Clostridia</taxon>
        <taxon>Lachnospirales</taxon>
        <taxon>Lachnospiraceae</taxon>
        <taxon>Enterocloster</taxon>
    </lineage>
</organism>
<name>A0A414AT66_9FIRM</name>
<dbReference type="RefSeq" id="WP_021894704.1">
    <property type="nucleotide sequence ID" value="NZ_JAUUNS010000221.1"/>
</dbReference>
<accession>A0A414AT66</accession>
<evidence type="ECO:0000313" key="1">
    <source>
        <dbReference type="EMBL" id="RHC54691.1"/>
    </source>
</evidence>